<feature type="region of interest" description="Disordered" evidence="1">
    <location>
        <begin position="572"/>
        <end position="596"/>
    </location>
</feature>
<feature type="region of interest" description="Disordered" evidence="1">
    <location>
        <begin position="1080"/>
        <end position="1125"/>
    </location>
</feature>
<organism evidence="10 11">
    <name type="scientific">Owenia fusiformis</name>
    <name type="common">Polychaete worm</name>
    <dbReference type="NCBI Taxonomy" id="6347"/>
    <lineage>
        <taxon>Eukaryota</taxon>
        <taxon>Metazoa</taxon>
        <taxon>Spiralia</taxon>
        <taxon>Lophotrochozoa</taxon>
        <taxon>Annelida</taxon>
        <taxon>Polychaeta</taxon>
        <taxon>Sedentaria</taxon>
        <taxon>Canalipalpata</taxon>
        <taxon>Sabellida</taxon>
        <taxon>Oweniida</taxon>
        <taxon>Oweniidae</taxon>
        <taxon>Owenia</taxon>
    </lineage>
</organism>
<dbReference type="EMBL" id="CAIIXF020000003">
    <property type="protein sequence ID" value="CAH1780123.1"/>
    <property type="molecule type" value="Genomic_DNA"/>
</dbReference>
<dbReference type="InterPro" id="IPR054091">
    <property type="entry name" value="Cep192-like_D5"/>
</dbReference>
<feature type="compositionally biased region" description="Polar residues" evidence="1">
    <location>
        <begin position="1927"/>
        <end position="1940"/>
    </location>
</feature>
<feature type="compositionally biased region" description="Acidic residues" evidence="1">
    <location>
        <begin position="273"/>
        <end position="283"/>
    </location>
</feature>
<dbReference type="InterPro" id="IPR054088">
    <property type="entry name" value="Cep192-like_D8"/>
</dbReference>
<feature type="compositionally biased region" description="Low complexity" evidence="1">
    <location>
        <begin position="1807"/>
        <end position="1826"/>
    </location>
</feature>
<evidence type="ECO:0000313" key="11">
    <source>
        <dbReference type="Proteomes" id="UP000749559"/>
    </source>
</evidence>
<proteinExistence type="predicted"/>
<feature type="region of interest" description="Disordered" evidence="1">
    <location>
        <begin position="3240"/>
        <end position="3277"/>
    </location>
</feature>
<dbReference type="Pfam" id="PF22067">
    <property type="entry name" value="Cep192_D3"/>
    <property type="match status" value="1"/>
</dbReference>
<feature type="domain" description="Cep192-like" evidence="4">
    <location>
        <begin position="3113"/>
        <end position="3233"/>
    </location>
</feature>
<dbReference type="Pfam" id="PF22065">
    <property type="entry name" value="Cep192_D7"/>
    <property type="match status" value="1"/>
</dbReference>
<evidence type="ECO:0000259" key="9">
    <source>
        <dbReference type="Pfam" id="PF22076"/>
    </source>
</evidence>
<evidence type="ECO:0000256" key="1">
    <source>
        <dbReference type="SAM" id="MobiDB-lite"/>
    </source>
</evidence>
<feature type="compositionally biased region" description="Polar residues" evidence="1">
    <location>
        <begin position="1013"/>
        <end position="1024"/>
    </location>
</feature>
<feature type="compositionally biased region" description="Low complexity" evidence="1">
    <location>
        <begin position="538"/>
        <end position="548"/>
    </location>
</feature>
<dbReference type="Gene3D" id="2.60.40.10">
    <property type="entry name" value="Immunoglobulins"/>
    <property type="match status" value="3"/>
</dbReference>
<feature type="region of interest" description="Disordered" evidence="1">
    <location>
        <begin position="273"/>
        <end position="350"/>
    </location>
</feature>
<comment type="caution">
    <text evidence="10">The sequence shown here is derived from an EMBL/GenBank/DDBJ whole genome shotgun (WGS) entry which is preliminary data.</text>
</comment>
<feature type="compositionally biased region" description="Gly residues" evidence="1">
    <location>
        <begin position="518"/>
        <end position="527"/>
    </location>
</feature>
<accession>A0A8S4NFG0</accession>
<keyword evidence="11" id="KW-1185">Reference proteome</keyword>
<feature type="region of interest" description="Disordered" evidence="1">
    <location>
        <begin position="1635"/>
        <end position="1697"/>
    </location>
</feature>
<dbReference type="InterPro" id="IPR054087">
    <property type="entry name" value="Cep192-like_D7"/>
</dbReference>
<dbReference type="GO" id="GO:0019901">
    <property type="term" value="F:protein kinase binding"/>
    <property type="evidence" value="ECO:0007669"/>
    <property type="project" value="TreeGrafter"/>
</dbReference>
<feature type="region of interest" description="Disordered" evidence="1">
    <location>
        <begin position="374"/>
        <end position="556"/>
    </location>
</feature>
<dbReference type="PANTHER" id="PTHR16029">
    <property type="entry name" value="CENTROSOMAL PROTEIN OF 192 KDA"/>
    <property type="match status" value="1"/>
</dbReference>
<feature type="compositionally biased region" description="Polar residues" evidence="1">
    <location>
        <begin position="1590"/>
        <end position="1623"/>
    </location>
</feature>
<feature type="compositionally biased region" description="Polar residues" evidence="1">
    <location>
        <begin position="1080"/>
        <end position="1091"/>
    </location>
</feature>
<dbReference type="InterPro" id="IPR054086">
    <property type="entry name" value="Cep192-like_D2"/>
</dbReference>
<protein>
    <submittedName>
        <fullName evidence="10">Uncharacterized protein</fullName>
    </submittedName>
</protein>
<feature type="region of interest" description="Disordered" evidence="1">
    <location>
        <begin position="1323"/>
        <end position="1623"/>
    </location>
</feature>
<dbReference type="Pfam" id="PF22060">
    <property type="entry name" value="Cep192_D1"/>
    <property type="match status" value="1"/>
</dbReference>
<dbReference type="InterPro" id="IPR054090">
    <property type="entry name" value="Cep192_Spd-2-like_dom"/>
</dbReference>
<name>A0A8S4NFG0_OWEFU</name>
<feature type="region of interest" description="Disordered" evidence="1">
    <location>
        <begin position="616"/>
        <end position="646"/>
    </location>
</feature>
<dbReference type="Pfam" id="PF22076">
    <property type="entry name" value="Cep192_D6"/>
    <property type="match status" value="1"/>
</dbReference>
<feature type="domain" description="Cep192-like" evidence="8">
    <location>
        <begin position="2709"/>
        <end position="2875"/>
    </location>
</feature>
<dbReference type="InterPro" id="IPR054085">
    <property type="entry name" value="Cep192-like_D1"/>
</dbReference>
<feature type="compositionally biased region" description="Polar residues" evidence="1">
    <location>
        <begin position="1682"/>
        <end position="1692"/>
    </location>
</feature>
<dbReference type="Pfam" id="PF22064">
    <property type="entry name" value="Cep192_D2"/>
    <property type="match status" value="1"/>
</dbReference>
<feature type="compositionally biased region" description="Polar residues" evidence="1">
    <location>
        <begin position="3246"/>
        <end position="3258"/>
    </location>
</feature>
<feature type="compositionally biased region" description="Low complexity" evidence="1">
    <location>
        <begin position="1905"/>
        <end position="1926"/>
    </location>
</feature>
<feature type="region of interest" description="Disordered" evidence="1">
    <location>
        <begin position="149"/>
        <end position="202"/>
    </location>
</feature>
<feature type="compositionally biased region" description="Polar residues" evidence="1">
    <location>
        <begin position="1386"/>
        <end position="1396"/>
    </location>
</feature>
<dbReference type="OrthoDB" id="67059at2759"/>
<feature type="region of interest" description="Disordered" evidence="1">
    <location>
        <begin position="1000"/>
        <end position="1024"/>
    </location>
</feature>
<feature type="compositionally biased region" description="Polar residues" evidence="1">
    <location>
        <begin position="1251"/>
        <end position="1268"/>
    </location>
</feature>
<evidence type="ECO:0000259" key="8">
    <source>
        <dbReference type="Pfam" id="PF22074"/>
    </source>
</evidence>
<feature type="compositionally biased region" description="Polar residues" evidence="1">
    <location>
        <begin position="327"/>
        <end position="347"/>
    </location>
</feature>
<evidence type="ECO:0000313" key="10">
    <source>
        <dbReference type="EMBL" id="CAH1780123.1"/>
    </source>
</evidence>
<feature type="compositionally biased region" description="Polar residues" evidence="1">
    <location>
        <begin position="1281"/>
        <end position="1290"/>
    </location>
</feature>
<evidence type="ECO:0000259" key="2">
    <source>
        <dbReference type="Pfam" id="PF22060"/>
    </source>
</evidence>
<feature type="compositionally biased region" description="Basic and acidic residues" evidence="1">
    <location>
        <begin position="1554"/>
        <end position="1565"/>
    </location>
</feature>
<feature type="compositionally biased region" description="Polar residues" evidence="1">
    <location>
        <begin position="1889"/>
        <end position="1904"/>
    </location>
</feature>
<evidence type="ECO:0000259" key="5">
    <source>
        <dbReference type="Pfam" id="PF22066"/>
    </source>
</evidence>
<dbReference type="Pfam" id="PF22074">
    <property type="entry name" value="Cep192_D5"/>
    <property type="match status" value="1"/>
</dbReference>
<dbReference type="GO" id="GO:0090307">
    <property type="term" value="P:mitotic spindle assembly"/>
    <property type="evidence" value="ECO:0007669"/>
    <property type="project" value="TreeGrafter"/>
</dbReference>
<feature type="compositionally biased region" description="Basic and acidic residues" evidence="1">
    <location>
        <begin position="458"/>
        <end position="471"/>
    </location>
</feature>
<feature type="compositionally biased region" description="Polar residues" evidence="1">
    <location>
        <begin position="1505"/>
        <end position="1528"/>
    </location>
</feature>
<feature type="region of interest" description="Disordered" evidence="1">
    <location>
        <begin position="679"/>
        <end position="722"/>
    </location>
</feature>
<dbReference type="InterPro" id="IPR057662">
    <property type="entry name" value="CEP192_Aurora-A_bind"/>
</dbReference>
<feature type="compositionally biased region" description="Polar residues" evidence="1">
    <location>
        <begin position="573"/>
        <end position="588"/>
    </location>
</feature>
<feature type="compositionally biased region" description="Polar residues" evidence="1">
    <location>
        <begin position="1479"/>
        <end position="1489"/>
    </location>
</feature>
<dbReference type="PANTHER" id="PTHR16029:SF11">
    <property type="entry name" value="CENTROSOMAL PROTEIN OF 192 KDA"/>
    <property type="match status" value="1"/>
</dbReference>
<feature type="compositionally biased region" description="Basic and acidic residues" evidence="1">
    <location>
        <begin position="292"/>
        <end position="312"/>
    </location>
</feature>
<dbReference type="Pfam" id="PF25763">
    <property type="entry name" value="Aurora-A_bind_CEP192"/>
    <property type="match status" value="1"/>
</dbReference>
<feature type="region of interest" description="Disordered" evidence="1">
    <location>
        <begin position="2521"/>
        <end position="2581"/>
    </location>
</feature>
<dbReference type="GO" id="GO:0051298">
    <property type="term" value="P:centrosome duplication"/>
    <property type="evidence" value="ECO:0007669"/>
    <property type="project" value="InterPro"/>
</dbReference>
<feature type="region of interest" description="Disordered" evidence="1">
    <location>
        <begin position="1225"/>
        <end position="1290"/>
    </location>
</feature>
<dbReference type="InterPro" id="IPR054089">
    <property type="entry name" value="Cep192-like_D3"/>
</dbReference>
<feature type="domain" description="Cep192/Spd-2-like" evidence="7">
    <location>
        <begin position="2584"/>
        <end position="2693"/>
    </location>
</feature>
<dbReference type="GO" id="GO:0005814">
    <property type="term" value="C:centriole"/>
    <property type="evidence" value="ECO:0007669"/>
    <property type="project" value="TreeGrafter"/>
</dbReference>
<dbReference type="GO" id="GO:0090222">
    <property type="term" value="P:centrosome-templated microtubule nucleation"/>
    <property type="evidence" value="ECO:0007669"/>
    <property type="project" value="InterPro"/>
</dbReference>
<feature type="compositionally biased region" description="Low complexity" evidence="1">
    <location>
        <begin position="1669"/>
        <end position="1681"/>
    </location>
</feature>
<feature type="region of interest" description="Disordered" evidence="1">
    <location>
        <begin position="2932"/>
        <end position="2952"/>
    </location>
</feature>
<feature type="compositionally biased region" description="Polar residues" evidence="1">
    <location>
        <begin position="1234"/>
        <end position="1244"/>
    </location>
</feature>
<reference evidence="10" key="1">
    <citation type="submission" date="2022-03" db="EMBL/GenBank/DDBJ databases">
        <authorList>
            <person name="Martin C."/>
        </authorList>
    </citation>
    <scope>NUCLEOTIDE SEQUENCE</scope>
</reference>
<feature type="domain" description="Cep192-like" evidence="9">
    <location>
        <begin position="2969"/>
        <end position="3073"/>
    </location>
</feature>
<dbReference type="InterPro" id="IPR039103">
    <property type="entry name" value="Spd-2/CEP192"/>
</dbReference>
<feature type="compositionally biased region" description="Low complexity" evidence="1">
    <location>
        <begin position="1635"/>
        <end position="1647"/>
    </location>
</feature>
<feature type="compositionally biased region" description="Polar residues" evidence="1">
    <location>
        <begin position="1410"/>
        <end position="1434"/>
    </location>
</feature>
<dbReference type="Pfam" id="PF22066">
    <property type="entry name" value="Cep192_D8"/>
    <property type="match status" value="1"/>
</dbReference>
<feature type="domain" description="Cep192-like" evidence="6">
    <location>
        <begin position="2421"/>
        <end position="2519"/>
    </location>
</feature>
<feature type="compositionally biased region" description="Polar residues" evidence="1">
    <location>
        <begin position="1827"/>
        <end position="1840"/>
    </location>
</feature>
<dbReference type="GO" id="GO:0005737">
    <property type="term" value="C:cytoplasm"/>
    <property type="evidence" value="ECO:0007669"/>
    <property type="project" value="TreeGrafter"/>
</dbReference>
<feature type="compositionally biased region" description="Polar residues" evidence="1">
    <location>
        <begin position="626"/>
        <end position="644"/>
    </location>
</feature>
<feature type="compositionally biased region" description="Basic and acidic residues" evidence="1">
    <location>
        <begin position="2552"/>
        <end position="2581"/>
    </location>
</feature>
<dbReference type="GO" id="GO:0000242">
    <property type="term" value="C:pericentriolar material"/>
    <property type="evidence" value="ECO:0007669"/>
    <property type="project" value="TreeGrafter"/>
</dbReference>
<gene>
    <name evidence="10" type="ORF">OFUS_LOCUS6855</name>
</gene>
<sequence>MSRQTPSPEFDITDPSMLAEFGRSSNIDERTIFGTPEPQAASTVGRLARKSRQVDTERIALGSFLDDLAETSPPVNVDQLGLINIELSDLDLTQKGISKSRTGGNGMENREQFSRLMLPSNQEDPLGASGRSSRSSMGLLSLDGMQDLDQSGLILPSPEKQPPPTLNSHNPTPLDHNRNPLGHNPTPTGHKPTPLGHNPTPMGHNPTPLGSMRKTDTPFTFGETPLASTIRKKTDIPGLPQPRNINLVNTGAPPIEETDVDASIHEVQFEDDELKDFDDDFSDLDNNSTFTEDNKSDPHLNFEGHQGRDQGQGHEFQGEGQSILDDSMNQGTDKQNEMSESLRQFLSNEKLLASPSQQHLVGKAQQFPDYNLLDKIPVSEAQPQRHFPDYSTMDRPCAEGNGSDEHPPTSIYGQGPLSRYNLQRPVSSRPPGGYRGRGSGSDLDTEDELEAIQQEQDDLVRRRGDRSRGDGQHQNTRPGLVGGSSDENESQGLNDRHGDMNVRQSAEGDIAIPSPVPGDGGGGGDGSSGHESDDGLMSQSSVHSSTGSHPLGAFPQQTTFDILRGLGIGASEAEQNNIQGTIRMQPQGTDLEWEPNNRQVRFASTMDVRMRTLSGASIDHEEGASSLGNNTRPGPQDQEPASTQDEPESMLAAHFLLPSNQGRRDGDVTEYTMDASSFQWSQAYPGDSGDRNKGPMPDGENEDIFQARPSLGSFGNASSPPGGAAVDLTFSPRSSLAGSNFSLGAFVPENPIEDNNNPGIFLDDKGEGVTNLAFKDTFLQEALAQQVALGQQFQDFTPGGNSFPNEAEQSFNNEEFFSKGDGLAMLEEDQNQFEKENVFVQEEQMQESVHQNPDESWAYKTSEHFHERPSWLSPKESSDRSDFMRISIGRFIGGRTEALGSLGDSAAAERPTFGSNIVTPPGNRKPVPLIQSSPRLSNILEGQGQGDSQGQGVKVDYVRRSGVGSDIEGDQTLHSSDIAHVEMGQNSTLNSTLTATDATTADRETDPYAMHNKQGTGVNKLNSNSEKFDDAANIMKPDTMTHQMKDSRIDKKDDILKTPDTMSHQVKDSRIDNQSVRFNMEDTQTPETPSITDKEIESITGRSSTNSSDTYSSDERSRSVTPTDTSIVNKTGVMNISSVSKLIQTASSKAKPEELSKMIFAMSQAKATEKHKQQQMKLQTIKDANKQLFDQREVAGTADVSTNTTINKEAIGTAKSGTIENGLKTKSSLDRSLGGNSSTTNEPTKTYKKPTIQSETSAIDLTADTSSDSFDKIQPLHTSPHDTAQWSSPRMSSIYNKGTEQHEETLKIDNENHIIEPRKLFKEESAKKSQRESNGNIPETLPAVSKSDNKDVSRYSGSRDSFKNKLDSRPNNAQSRSRDTERSTKPVKSQIPSSNGGVYPSGKVKEVSDHNTQPSGANLKTYKPSNTSNSNETSDFLEPVTSASELKNSRREYMVGSSKPSQRLRENPPMDIGQMPSADGSQMSIQNAPQVPINERKSFGKNKAQRSNQQPSNNEDMAQKNIVGSGSRSSKDQRSKTNIYQGSRVGAYQGSLPEDMHRLSKDRGSVESQKSVQNYSQQSVSQESQRSLAGENQRSVSRESQMSLASGRSSGLTMSELSSGSSLTMVTQTDAGLSSYDRSSQFSSQSSATEKALDKPSSYLQVNRDPIRSTTSPESEISESSVGNDTSGSSAGNKEKLNSMISGNYEISKDIKRLSTKMDSFEISSKQVSEKSVNVAMETHQEVRDTQTTPEVQTGAPTDARATLEQLHKRLRLASTPRYASGVVTDNTSPDYISRISGFGDDSHMFTSPLESSTSTSHISPSPQQQKYKNSQQPGTSSDQLSKHIENIKQSPKYSPKSFERSSSESSLDSLVGQKKSPSNQRHRANLSDKLSTSSDVKNNLNKLSPSRSQISSQISGESTTSQSIQDSHTTKQSYHTENVTAEVPNPRSMPAPFNGEFQSSNAYIGQTPGFVSSNAYGQSRGNVYLGDTLNSVQGAQLLGHTVPPISAFQHDFLPHASQSIPTLLTSQSLSSTSLASSYLTNRPPRTTRPLSAQEYQTSYNAANIPKRPASKLDHHSNQVPSISHNYNTYGYSGMGTPLVHGETPLSHGHAQTLPGNGHTYLTPSSMHSLMSHPMGSSTASYNTFTHPVFPSIQAPGQLRIPEVCCVHLSSTVSLPITNPTTRWLKCVLTIIALNVNGQNRDERAYVPFVIKQKTMIEPNSKEDIKIIFSPRQPGVHVGELQILATSIVGDNATEESLPVRVTLQAVAEVPNIELERPLPSSMPVRLDSDTLAQACDFGELPWGSEHSMAIKIYNKGRANVPVRITINANSSWHCFSLKSSRGSLLHMVLRGQQHEVESAHLEETVTILFKAPQRKVDKRYLDMPAERLTASLNVCLDHPSKSELLGSMELVAIAGTARIHAPKSLDTIVLHTSQDQPVTEVLPLLNKGNIQLRVSLSVTDETQYFTVLPSTLCIKPEEEADVVVKFNPKKIKQSLSSTLLVMVEPAGPAYEMELRGEVASSSSKTSKYTGALPTAKGGRVSHSRTSTLKGISHDAPEVDDTSHKDIRRNTSVEPHREKKEEGLLSNKQFLSWGGVPVGDAMPQKVSLINKTSSMMKLTAQIKSNTTDFQCRYGHVEELTNKRELILKPGEEYDIYVVFCPSSLASVKSKLRIKVISDVKPTAYSLPLMGYGGVCNILLEDTNSAGFHNNAVNLGNLIIGNEHVARVKVRNIGARAGYVKALCFTETACRIRLPFTKASVEPSEFILQPDESKVCLVSFRPANRDCVLCRDGPTMVAVVAFYYGDALAKGKFRKSLQKSRHKPPVPSQALRDVDFDVTYLGESNLDDNTRNPDLSPNDLDLFYNTMSSKIVSLVGESHDDTTGGGGSIPQGVGMFEGMGPLPLDDSAMTVMDDTRRATLEPTFHRASMLPQSSRDVMPSMPSPPVKETSAPSVGRYSAPQMAASTDTQSDWLIRPPQIILPAPKKDGPLQTERLLQRVQIVNYKDTTLRFDLLWPGHCLQVTPEQGEVQSKSSTIVCISASASIHKNNVKLPWKGTVQVNVDGQFKPLSVQIRPDLSLDSASMNSDLEQLSLAKMPSTPLVAVATANQKDGDNLKVTNTKLVLPPVPIGKDSESKLEIQNISRDAVSWSIVATSAAYCKNMTTGEDTTRITYSVFRFVRNHGVLQPQQDIAVPVSFMPQSEGEYSQVMELRTKSNAAVAAGEHNIKVFLVGEGYFESDESRERWQSRGNHSSGRMNRSSLDKIVAPSRRSLDNRSGGRDSWLKKDILTFPDTVLNGKNTCKLELKNSTDSPHTLEVISPQPPYYVSHNKIKVKAGHFARLPVDYRPTTLGEHRTLLVLRIDTGTSLSVQLNGHCV</sequence>
<feature type="domain" description="Cep192-like" evidence="3">
    <location>
        <begin position="2295"/>
        <end position="2418"/>
    </location>
</feature>
<dbReference type="Proteomes" id="UP000749559">
    <property type="component" value="Unassembled WGS sequence"/>
</dbReference>
<dbReference type="Pfam" id="PF22073">
    <property type="entry name" value="Cep192_D4"/>
    <property type="match status" value="1"/>
</dbReference>
<evidence type="ECO:0000259" key="7">
    <source>
        <dbReference type="Pfam" id="PF22073"/>
    </source>
</evidence>
<evidence type="ECO:0000259" key="4">
    <source>
        <dbReference type="Pfam" id="PF22065"/>
    </source>
</evidence>
<dbReference type="InterPro" id="IPR013783">
    <property type="entry name" value="Ig-like_fold"/>
</dbReference>
<feature type="domain" description="Cep192-like" evidence="2">
    <location>
        <begin position="2152"/>
        <end position="2268"/>
    </location>
</feature>
<dbReference type="InterPro" id="IPR054092">
    <property type="entry name" value="Cep192-like_D6"/>
</dbReference>
<feature type="domain" description="Cep192-like" evidence="5">
    <location>
        <begin position="3282"/>
        <end position="3375"/>
    </location>
</feature>
<feature type="region of interest" description="Disordered" evidence="1">
    <location>
        <begin position="1804"/>
        <end position="1948"/>
    </location>
</feature>
<dbReference type="GO" id="GO:0071539">
    <property type="term" value="P:protein localization to centrosome"/>
    <property type="evidence" value="ECO:0007669"/>
    <property type="project" value="InterPro"/>
</dbReference>
<evidence type="ECO:0000259" key="6">
    <source>
        <dbReference type="Pfam" id="PF22067"/>
    </source>
</evidence>
<feature type="compositionally biased region" description="Low complexity" evidence="1">
    <location>
        <begin position="1568"/>
        <end position="1587"/>
    </location>
</feature>
<evidence type="ECO:0000259" key="3">
    <source>
        <dbReference type="Pfam" id="PF22064"/>
    </source>
</evidence>